<proteinExistence type="predicted"/>
<name>M5DPA5_9GAMM</name>
<dbReference type="HOGENOM" id="CLU_3359003_0_0_6"/>
<dbReference type="KEGG" id="tol:TOL_1355"/>
<keyword evidence="2" id="KW-1185">Reference proteome</keyword>
<protein>
    <submittedName>
        <fullName evidence="1">Uncharacterized protein</fullName>
    </submittedName>
</protein>
<reference evidence="1 2" key="1">
    <citation type="journal article" date="2013" name="Genome Announc.">
        <title>Genome Sequence of Thalassolituus oleivorans MIL-1 (DSM 14913T).</title>
        <authorList>
            <person name="Golyshin P.N."/>
            <person name="Werner J."/>
            <person name="Chernikova T.N."/>
            <person name="Tran H."/>
            <person name="Ferrer M."/>
            <person name="Yakimov M.M."/>
            <person name="Teeling H."/>
            <person name="Golyshina O.V."/>
        </authorList>
    </citation>
    <scope>NUCLEOTIDE SEQUENCE [LARGE SCALE GENOMIC DNA]</scope>
    <source>
        <strain evidence="1 2">MIL-1</strain>
    </source>
</reference>
<sequence length="36" mass="4093">MSLERSKQVLYPSLPKVILIYVKTQEFPGINRDASA</sequence>
<dbReference type="AlphaFoldDB" id="M5DPA5"/>
<evidence type="ECO:0000313" key="1">
    <source>
        <dbReference type="EMBL" id="CCU71780.1"/>
    </source>
</evidence>
<accession>M5DPA5</accession>
<evidence type="ECO:0000313" key="2">
    <source>
        <dbReference type="Proteomes" id="UP000011866"/>
    </source>
</evidence>
<dbReference type="EMBL" id="HF680312">
    <property type="protein sequence ID" value="CCU71780.1"/>
    <property type="molecule type" value="Genomic_DNA"/>
</dbReference>
<gene>
    <name evidence="1" type="ORF">TOL_1355</name>
</gene>
<organism evidence="1 2">
    <name type="scientific">Thalassolituus oleivorans MIL-1</name>
    <dbReference type="NCBI Taxonomy" id="1298593"/>
    <lineage>
        <taxon>Bacteria</taxon>
        <taxon>Pseudomonadati</taxon>
        <taxon>Pseudomonadota</taxon>
        <taxon>Gammaproteobacteria</taxon>
        <taxon>Oceanospirillales</taxon>
        <taxon>Oceanospirillaceae</taxon>
        <taxon>Thalassolituus</taxon>
    </lineage>
</organism>
<dbReference type="Proteomes" id="UP000011866">
    <property type="component" value="Chromosome"/>
</dbReference>